<accession>A0A6J6P015</accession>
<name>A0A6J6P015_9ZZZZ</name>
<reference evidence="1" key="1">
    <citation type="submission" date="2020-05" db="EMBL/GenBank/DDBJ databases">
        <authorList>
            <person name="Chiriac C."/>
            <person name="Salcher M."/>
            <person name="Ghai R."/>
            <person name="Kavagutti S V."/>
        </authorList>
    </citation>
    <scope>NUCLEOTIDE SEQUENCE</scope>
</reference>
<organism evidence="1">
    <name type="scientific">freshwater metagenome</name>
    <dbReference type="NCBI Taxonomy" id="449393"/>
    <lineage>
        <taxon>unclassified sequences</taxon>
        <taxon>metagenomes</taxon>
        <taxon>ecological metagenomes</taxon>
    </lineage>
</organism>
<protein>
    <submittedName>
        <fullName evidence="1">Unannotated protein</fullName>
    </submittedName>
</protein>
<dbReference type="EMBL" id="CAEZXM010000111">
    <property type="protein sequence ID" value="CAB4690265.1"/>
    <property type="molecule type" value="Genomic_DNA"/>
</dbReference>
<dbReference type="AlphaFoldDB" id="A0A6J6P015"/>
<gene>
    <name evidence="1" type="ORF">UFOPK2366_00719</name>
</gene>
<sequence>MLDAAEGFVPYTDTERAEAVTTALADNDPPIFPLAENAQH</sequence>
<evidence type="ECO:0000313" key="1">
    <source>
        <dbReference type="EMBL" id="CAB4690265.1"/>
    </source>
</evidence>
<proteinExistence type="predicted"/>